<accession>A0A7W9KJY2</accession>
<dbReference type="PANTHER" id="PTHR40446">
    <property type="entry name" value="N-ACETYLGLUCOSAMINE-1-PHOSPHODIESTER ALPHA-N-ACETYLGLUCOSAMINIDASE"/>
    <property type="match status" value="1"/>
</dbReference>
<reference evidence="3 4" key="1">
    <citation type="submission" date="2020-08" db="EMBL/GenBank/DDBJ databases">
        <title>Sequencing the genomes of 1000 actinobacteria strains.</title>
        <authorList>
            <person name="Klenk H.-P."/>
        </authorList>
    </citation>
    <scope>NUCLEOTIDE SEQUENCE [LARGE SCALE GENOMIC DNA]</scope>
    <source>
        <strain evidence="3 4">DSM 43851</strain>
    </source>
</reference>
<dbReference type="PROSITE" id="PS51724">
    <property type="entry name" value="SPOR"/>
    <property type="match status" value="1"/>
</dbReference>
<dbReference type="Proteomes" id="UP000585638">
    <property type="component" value="Unassembled WGS sequence"/>
</dbReference>
<sequence length="494" mass="50280">MITKLLLTGALVLGVSAPASPVEVLAPGVSVRSVTLGEGTGHNSWTVTVAVPSDSQDPDAPAAALGSRDHAAELVKSLAAKGFTARAEEVDWPAFADSPHGPLGWRVRVGSFASQTEAASTAAAMKAAGFSAGAEWTGQDGPQAQGPEHVKVVIVDPRQFKGQVIATHGPTVTGRRTTSSLAAAAGALVGVNGGFFVIDPKDGFPGEAAGLGVYDGQLQSEATNGRVELVLGQRPSIASLRTAVTVNGVTVNGINRKPGVIRNCGEPGDLPTAEPLHDSTCTNADELVLFTPQLGAATPTGDGVEAVLDAHDTVTALQPRGGDVPANGHVLQGIGTGAAWLTAHARPGTKLRIDSRVVDQHGRTVHAQGVVNGGPWLVRDGRVSVDAVADGISHPGDPSYLYGWAVKRNPRTMVGIDRSGRLVVVTVDGRQPGYSEGFSLLEGAHLLAGLGAVTAMNLDGGGSTAMAVNGKLVTSPSDATGERAVGDALLVLPR</sequence>
<evidence type="ECO:0000259" key="2">
    <source>
        <dbReference type="PROSITE" id="PS51724"/>
    </source>
</evidence>
<dbReference type="Pfam" id="PF09992">
    <property type="entry name" value="NAGPA"/>
    <property type="match status" value="1"/>
</dbReference>
<evidence type="ECO:0000256" key="1">
    <source>
        <dbReference type="SAM" id="SignalP"/>
    </source>
</evidence>
<proteinExistence type="predicted"/>
<dbReference type="SUPFAM" id="SSF110997">
    <property type="entry name" value="Sporulation related repeat"/>
    <property type="match status" value="1"/>
</dbReference>
<evidence type="ECO:0000313" key="3">
    <source>
        <dbReference type="EMBL" id="MBB5893906.1"/>
    </source>
</evidence>
<dbReference type="Gene3D" id="3.30.70.1070">
    <property type="entry name" value="Sporulation related repeat"/>
    <property type="match status" value="1"/>
</dbReference>
<gene>
    <name evidence="3" type="ORF">BJ998_005102</name>
</gene>
<feature type="signal peptide" evidence="1">
    <location>
        <begin position="1"/>
        <end position="21"/>
    </location>
</feature>
<dbReference type="GO" id="GO:0042834">
    <property type="term" value="F:peptidoglycan binding"/>
    <property type="evidence" value="ECO:0007669"/>
    <property type="project" value="InterPro"/>
</dbReference>
<organism evidence="3 4">
    <name type="scientific">Kutzneria kofuensis</name>
    <dbReference type="NCBI Taxonomy" id="103725"/>
    <lineage>
        <taxon>Bacteria</taxon>
        <taxon>Bacillati</taxon>
        <taxon>Actinomycetota</taxon>
        <taxon>Actinomycetes</taxon>
        <taxon>Pseudonocardiales</taxon>
        <taxon>Pseudonocardiaceae</taxon>
        <taxon>Kutzneria</taxon>
    </lineage>
</organism>
<keyword evidence="4" id="KW-1185">Reference proteome</keyword>
<dbReference type="AlphaFoldDB" id="A0A7W9KJY2"/>
<protein>
    <submittedName>
        <fullName evidence="3">Exopolysaccharide biosynthesis protein</fullName>
    </submittedName>
</protein>
<dbReference type="InterPro" id="IPR036680">
    <property type="entry name" value="SPOR-like_sf"/>
</dbReference>
<dbReference type="EMBL" id="JACHIR010000001">
    <property type="protein sequence ID" value="MBB5893906.1"/>
    <property type="molecule type" value="Genomic_DNA"/>
</dbReference>
<dbReference type="RefSeq" id="WP_184865522.1">
    <property type="nucleotide sequence ID" value="NZ_BAAAWY010000014.1"/>
</dbReference>
<evidence type="ECO:0000313" key="4">
    <source>
        <dbReference type="Proteomes" id="UP000585638"/>
    </source>
</evidence>
<comment type="caution">
    <text evidence="3">The sequence shown here is derived from an EMBL/GenBank/DDBJ whole genome shotgun (WGS) entry which is preliminary data.</text>
</comment>
<feature type="chain" id="PRO_5038776558" evidence="1">
    <location>
        <begin position="22"/>
        <end position="494"/>
    </location>
</feature>
<dbReference type="PANTHER" id="PTHR40446:SF2">
    <property type="entry name" value="N-ACETYLGLUCOSAMINE-1-PHOSPHODIESTER ALPHA-N-ACETYLGLUCOSAMINIDASE"/>
    <property type="match status" value="1"/>
</dbReference>
<feature type="domain" description="SPOR" evidence="2">
    <location>
        <begin position="52"/>
        <end position="139"/>
    </location>
</feature>
<dbReference type="InterPro" id="IPR007730">
    <property type="entry name" value="SPOR-like_dom"/>
</dbReference>
<name>A0A7W9KJY2_9PSEU</name>
<dbReference type="Pfam" id="PF05036">
    <property type="entry name" value="SPOR"/>
    <property type="match status" value="1"/>
</dbReference>
<dbReference type="InterPro" id="IPR018711">
    <property type="entry name" value="NAGPA"/>
</dbReference>
<keyword evidence="1" id="KW-0732">Signal</keyword>